<evidence type="ECO:0000313" key="1">
    <source>
        <dbReference type="EMBL" id="MCT2043478.1"/>
    </source>
</evidence>
<sequence length="220" mass="23998">MTERFHRPMRVPAEAFDAFVGGADPAVSSRVAHDTAAALLHRIRGGSDPAAVERLVAYTDDRGIDEFAELWSKAAAHSLPGALWRLYVIRAAVRHDADGAAYLFELGVQDDASVNPAIAGAPTPSGPRELELLIDEILRGAFVGDFELALERAAAFCRIMSRGALETASRQERSEVVDWDAWCSASGVAGERDTLRAARYLEYADDLHHAARRWARGELD</sequence>
<organism evidence="1 2">
    <name type="scientific">Pseudoclavibacter albus</name>
    <dbReference type="NCBI Taxonomy" id="272241"/>
    <lineage>
        <taxon>Bacteria</taxon>
        <taxon>Bacillati</taxon>
        <taxon>Actinomycetota</taxon>
        <taxon>Actinomycetes</taxon>
        <taxon>Micrococcales</taxon>
        <taxon>Microbacteriaceae</taxon>
        <taxon>Pseudoclavibacter</taxon>
    </lineage>
</organism>
<dbReference type="EMBL" id="JALXSQ010000047">
    <property type="protein sequence ID" value="MCT2043478.1"/>
    <property type="molecule type" value="Genomic_DNA"/>
</dbReference>
<proteinExistence type="predicted"/>
<name>A0ABT2HYT2_9MICO</name>
<protein>
    <submittedName>
        <fullName evidence="1">DNA-directed RNA polymerase subunit beta</fullName>
    </submittedName>
</protein>
<accession>A0ABT2HYT2</accession>
<reference evidence="1 2" key="1">
    <citation type="submission" date="2022-04" db="EMBL/GenBank/DDBJ databases">
        <title>Human microbiome associated bacterial genomes.</title>
        <authorList>
            <person name="Sandstrom S."/>
            <person name="Salamzade R."/>
            <person name="Kalan L.R."/>
        </authorList>
    </citation>
    <scope>NUCLEOTIDE SEQUENCE [LARGE SCALE GENOMIC DNA]</scope>
    <source>
        <strain evidence="2">p3-SID1799</strain>
    </source>
</reference>
<evidence type="ECO:0000313" key="2">
    <source>
        <dbReference type="Proteomes" id="UP001525379"/>
    </source>
</evidence>
<comment type="caution">
    <text evidence="1">The sequence shown here is derived from an EMBL/GenBank/DDBJ whole genome shotgun (WGS) entry which is preliminary data.</text>
</comment>
<dbReference type="Proteomes" id="UP001525379">
    <property type="component" value="Unassembled WGS sequence"/>
</dbReference>
<keyword evidence="1" id="KW-0804">Transcription</keyword>
<gene>
    <name evidence="1" type="ORF">M3D15_09090</name>
</gene>
<keyword evidence="1" id="KW-0240">DNA-directed RNA polymerase</keyword>
<dbReference type="RefSeq" id="WP_260104624.1">
    <property type="nucleotide sequence ID" value="NZ_JAFDPW010000001.1"/>
</dbReference>
<keyword evidence="2" id="KW-1185">Reference proteome</keyword>
<dbReference type="GO" id="GO:0000428">
    <property type="term" value="C:DNA-directed RNA polymerase complex"/>
    <property type="evidence" value="ECO:0007669"/>
    <property type="project" value="UniProtKB-KW"/>
</dbReference>